<name>A0A6J1TH24_FRAOC</name>
<evidence type="ECO:0000256" key="1">
    <source>
        <dbReference type="SAM" id="MobiDB-lite"/>
    </source>
</evidence>
<sequence length="956" mass="107141">MDDENTSSDARSDAATAEFEQRESQSEHNVPNSAEKPPASSFFQPVSDSFCGFRREPIQLQPAFEPFYQLTAPTSVQFQPASSEVFTQGGAIEFSQPCAEPLTPQVQPSHQVLVSHEPQLVLPQTQSPLLLNQEFPSRLSEQSLGLCGQQQQQPTCATQSQADLHFDLSTGLEFNPDITVSNEAVQENWEFQPEQELSELISLMTVGDEDHEFNPEDYDYQETVPENGNSPLYNGAPITFHESLIAILTFSLSFHLSGACIKALFDLIFLHLPKTADNIFKTSLSAFKNYFSYIQGPKIFKYYCSKCFVELPAKTKCATCKNSKICYIVKLSMQQQLQAMLKRTGFYNMLKFNCDHVPGHYSDVYDGELYQDLKSKGVLGQDVLTLQWYTDGAALFSSSKMNVWPLYFSINELPYSKRFKKENLLVPLIWCGTVKPPSNLLISEVHDDLQELKAGVKFEVAGEGEKDIRAEILNGTGDTPARSLMLNMTQFNGACSCQVCEQDGEPRPGCPGVRLFPFDEDKMEIRTLENMRMYGNTGTELHPTKGVKGPCALDSVMSNYVVGTGIDVMHQLFGGVNKKVLKNLLSTKAPAKKWSISQHQKVLDERLLSIKPPMHVVRCPRSLNDVSYWKTSELKLWLNDYSLPVLNGVLPDSYLKHHGSLVAASHLLNANTVTSQSLDIAGSLLKKYVSQYSDFYDPNQMTMNVHLLLHLPQTVANLGPAWVSSCFPLESINGVILKLVHGTRWAEKQIATSVQLVLNLPELVSELPDSSSKTFCKNVMDRRKHKTAEVLEGSAIIGKCETFPEEDIPLATRKVLQSNNIFYKKMLKFKCLKRGRYVYVAASSNVSTCRDSTAAKYKCNNESNIGFVQTFLRLYVCECADKCSCASQIFALIQKAKVVMRFKTLIPDVEVPNVCQYKRTKIFHLVPPSDLEGSCIVMNINQKLYISVPLNDMEVE</sequence>
<dbReference type="AlphaFoldDB" id="A0A6J1TH24"/>
<evidence type="ECO:0000313" key="2">
    <source>
        <dbReference type="Proteomes" id="UP000504606"/>
    </source>
</evidence>
<dbReference type="KEGG" id="foc:113214871"/>
<proteinExistence type="predicted"/>
<protein>
    <submittedName>
        <fullName evidence="3">Uncharacterized protein LOC113214871</fullName>
    </submittedName>
</protein>
<keyword evidence="2" id="KW-1185">Reference proteome</keyword>
<reference evidence="3" key="1">
    <citation type="submission" date="2025-08" db="UniProtKB">
        <authorList>
            <consortium name="RefSeq"/>
        </authorList>
    </citation>
    <scope>IDENTIFICATION</scope>
    <source>
        <tissue evidence="3">Whole organism</tissue>
    </source>
</reference>
<accession>A0A6J1TH24</accession>
<dbReference type="PANTHER" id="PTHR46579">
    <property type="entry name" value="F5/8 TYPE C DOMAIN-CONTAINING PROTEIN-RELATED"/>
    <property type="match status" value="1"/>
</dbReference>
<dbReference type="PANTHER" id="PTHR46579:SF1">
    <property type="entry name" value="F5_8 TYPE C DOMAIN-CONTAINING PROTEIN"/>
    <property type="match status" value="1"/>
</dbReference>
<evidence type="ECO:0000313" key="3">
    <source>
        <dbReference type="RefSeq" id="XP_026290151.2"/>
    </source>
</evidence>
<dbReference type="GeneID" id="113214871"/>
<feature type="compositionally biased region" description="Low complexity" evidence="1">
    <location>
        <begin position="7"/>
        <end position="17"/>
    </location>
</feature>
<organism evidence="2 3">
    <name type="scientific">Frankliniella occidentalis</name>
    <name type="common">Western flower thrips</name>
    <name type="synonym">Euthrips occidentalis</name>
    <dbReference type="NCBI Taxonomy" id="133901"/>
    <lineage>
        <taxon>Eukaryota</taxon>
        <taxon>Metazoa</taxon>
        <taxon>Ecdysozoa</taxon>
        <taxon>Arthropoda</taxon>
        <taxon>Hexapoda</taxon>
        <taxon>Insecta</taxon>
        <taxon>Pterygota</taxon>
        <taxon>Neoptera</taxon>
        <taxon>Paraneoptera</taxon>
        <taxon>Thysanoptera</taxon>
        <taxon>Terebrantia</taxon>
        <taxon>Thripoidea</taxon>
        <taxon>Thripidae</taxon>
        <taxon>Frankliniella</taxon>
    </lineage>
</organism>
<dbReference type="Proteomes" id="UP000504606">
    <property type="component" value="Unplaced"/>
</dbReference>
<dbReference type="RefSeq" id="XP_026290151.2">
    <property type="nucleotide sequence ID" value="XM_026434366.2"/>
</dbReference>
<gene>
    <name evidence="3" type="primary">LOC113214871</name>
</gene>
<dbReference type="OrthoDB" id="8184047at2759"/>
<feature type="region of interest" description="Disordered" evidence="1">
    <location>
        <begin position="1"/>
        <end position="41"/>
    </location>
</feature>